<reference evidence="2" key="1">
    <citation type="journal article" date="2016" name="Ticks Tick Borne Dis.">
        <title>De novo assembly and annotation of the salivary gland transcriptome of Rhipicephalus appendiculatus male and female ticks during blood feeding.</title>
        <authorList>
            <person name="de Castro M.H."/>
            <person name="de Klerk D."/>
            <person name="Pienaar R."/>
            <person name="Latif A.A."/>
            <person name="Rees D.J."/>
            <person name="Mans B.J."/>
        </authorList>
    </citation>
    <scope>NUCLEOTIDE SEQUENCE</scope>
    <source>
        <tissue evidence="2">Salivary glands</tissue>
    </source>
</reference>
<feature type="compositionally biased region" description="Polar residues" evidence="1">
    <location>
        <begin position="123"/>
        <end position="132"/>
    </location>
</feature>
<proteinExistence type="predicted"/>
<organism evidence="2">
    <name type="scientific">Rhipicephalus appendiculatus</name>
    <name type="common">Brown ear tick</name>
    <dbReference type="NCBI Taxonomy" id="34631"/>
    <lineage>
        <taxon>Eukaryota</taxon>
        <taxon>Metazoa</taxon>
        <taxon>Ecdysozoa</taxon>
        <taxon>Arthropoda</taxon>
        <taxon>Chelicerata</taxon>
        <taxon>Arachnida</taxon>
        <taxon>Acari</taxon>
        <taxon>Parasitiformes</taxon>
        <taxon>Ixodida</taxon>
        <taxon>Ixodoidea</taxon>
        <taxon>Ixodidae</taxon>
        <taxon>Rhipicephalinae</taxon>
        <taxon>Rhipicephalus</taxon>
        <taxon>Rhipicephalus</taxon>
    </lineage>
</organism>
<dbReference type="EMBL" id="GEDV01006926">
    <property type="protein sequence ID" value="JAP81631.1"/>
    <property type="molecule type" value="Transcribed_RNA"/>
</dbReference>
<name>A0A131YUP8_RHIAP</name>
<feature type="compositionally biased region" description="Polar residues" evidence="1">
    <location>
        <begin position="14"/>
        <end position="30"/>
    </location>
</feature>
<sequence length="372" mass="41242">MAHSGGGEDATTPVEAQQPSSPVEITQQPRVTFDLATVTRRCSPEQQDSHMDEELQALGLWEEDMTEEQKVELLRVVAASKETAQREEAVRQGQFAPVKQHVPPVLTEITWDRKSPAKAGRATSPQDWWTTEGSDDDEWPTPSSAKQSRPSRRQPVALKSSVHRVYSMEHRLNFQWGKGDEMELEDARLSRLGLNAEGAAQDPTPLCNGGWKSPPALLESWASMHLALKQAQSSPGLPLRPWTECREAPPSLLSIQDSRPREFGEATRLVIPSMSAFSVPAHGKATVVVIPGSSGFGMSAHRQDMCSSGESTPEIPGYNPDDWKTVRRRRKSRRQRSVLIRSSVKLHEVMMCKRDEKGPDLCSTSAMDSSDT</sequence>
<protein>
    <submittedName>
        <fullName evidence="2">Uncharacterized protein</fullName>
    </submittedName>
</protein>
<dbReference type="AlphaFoldDB" id="A0A131YUP8"/>
<accession>A0A131YUP8</accession>
<feature type="region of interest" description="Disordered" evidence="1">
    <location>
        <begin position="108"/>
        <end position="160"/>
    </location>
</feature>
<evidence type="ECO:0000313" key="2">
    <source>
        <dbReference type="EMBL" id="JAP81631.1"/>
    </source>
</evidence>
<evidence type="ECO:0000256" key="1">
    <source>
        <dbReference type="SAM" id="MobiDB-lite"/>
    </source>
</evidence>
<feature type="region of interest" description="Disordered" evidence="1">
    <location>
        <begin position="1"/>
        <end position="30"/>
    </location>
</feature>